<protein>
    <submittedName>
        <fullName evidence="6">S26 family signal peptidase</fullName>
    </submittedName>
</protein>
<dbReference type="InterPro" id="IPR036286">
    <property type="entry name" value="LexA/Signal_pep-like_sf"/>
</dbReference>
<evidence type="ECO:0000256" key="2">
    <source>
        <dbReference type="ARBA" id="ARBA00022692"/>
    </source>
</evidence>
<dbReference type="AlphaFoldDB" id="A0AAE3FWP3"/>
<comment type="subcellular location">
    <subcellularLocation>
        <location evidence="1">Membrane</location>
    </subcellularLocation>
</comment>
<accession>A0AAE3FWP3</accession>
<sequence>MGRRELLVDILLPVTVAILLIGVLVGVTGTWPPMVAVESGSMEPNANTGDLIIVSSLDRFDGDAETHGIVTEEEAKNNGHERIGSHGDVIVFTPPEWTASPIFHRAAFYVTAGEDWTDRADPTLIPTTDCDELRNCPAPNDGYITHGDNNSRYDQVSGTAPPVKPEWIEAKGQARIPKIGWLRLVLAG</sequence>
<comment type="caution">
    <text evidence="6">The sequence shown here is derived from an EMBL/GenBank/DDBJ whole genome shotgun (WGS) entry which is preliminary data.</text>
</comment>
<dbReference type="GO" id="GO:0016020">
    <property type="term" value="C:membrane"/>
    <property type="evidence" value="ECO:0007669"/>
    <property type="project" value="UniProtKB-SubCell"/>
</dbReference>
<dbReference type="SUPFAM" id="SSF51306">
    <property type="entry name" value="LexA/Signal peptidase"/>
    <property type="match status" value="1"/>
</dbReference>
<dbReference type="PANTHER" id="PTHR10806">
    <property type="entry name" value="SIGNAL PEPTIDASE COMPLEX CATALYTIC SUBUNIT SEC11"/>
    <property type="match status" value="1"/>
</dbReference>
<keyword evidence="7" id="KW-1185">Reference proteome</keyword>
<evidence type="ECO:0000313" key="6">
    <source>
        <dbReference type="EMBL" id="MCL9816320.1"/>
    </source>
</evidence>
<feature type="transmembrane region" description="Helical" evidence="5">
    <location>
        <begin position="7"/>
        <end position="31"/>
    </location>
</feature>
<gene>
    <name evidence="6" type="ORF">AArcSt2_05115</name>
</gene>
<organism evidence="6 7">
    <name type="scientific">Natronocalculus amylovorans</name>
    <dbReference type="NCBI Taxonomy" id="2917812"/>
    <lineage>
        <taxon>Archaea</taxon>
        <taxon>Methanobacteriati</taxon>
        <taxon>Methanobacteriota</taxon>
        <taxon>Stenosarchaea group</taxon>
        <taxon>Halobacteria</taxon>
        <taxon>Halobacteriales</taxon>
        <taxon>Haloferacaceae</taxon>
        <taxon>Natronocalculus</taxon>
    </lineage>
</organism>
<keyword evidence="2 5" id="KW-0812">Transmembrane</keyword>
<dbReference type="PANTHER" id="PTHR10806:SF6">
    <property type="entry name" value="SIGNAL PEPTIDASE COMPLEX CATALYTIC SUBUNIT SEC11"/>
    <property type="match status" value="1"/>
</dbReference>
<dbReference type="InterPro" id="IPR019533">
    <property type="entry name" value="Peptidase_S26"/>
</dbReference>
<evidence type="ECO:0000256" key="5">
    <source>
        <dbReference type="SAM" id="Phobius"/>
    </source>
</evidence>
<reference evidence="6" key="1">
    <citation type="journal article" date="2022" name="Syst. Appl. Microbiol.">
        <title>Natronocalculus amylovorans gen. nov., sp. nov., and Natranaeroarchaeum aerophilus sp. nov., dominant culturable amylolytic natronoarchaea from hypersaline soda lakes in southwestern Siberia.</title>
        <authorList>
            <person name="Sorokin D.Y."/>
            <person name="Elcheninov A.G."/>
            <person name="Khizhniak T.V."/>
            <person name="Koenen M."/>
            <person name="Bale N.J."/>
            <person name="Damste J.S.S."/>
            <person name="Kublanov I.V."/>
        </authorList>
    </citation>
    <scope>NUCLEOTIDE SEQUENCE</scope>
    <source>
        <strain evidence="6">AArc-St2</strain>
    </source>
</reference>
<evidence type="ECO:0000256" key="1">
    <source>
        <dbReference type="ARBA" id="ARBA00004370"/>
    </source>
</evidence>
<dbReference type="Proteomes" id="UP001203207">
    <property type="component" value="Unassembled WGS sequence"/>
</dbReference>
<dbReference type="GO" id="GO:0006465">
    <property type="term" value="P:signal peptide processing"/>
    <property type="evidence" value="ECO:0007669"/>
    <property type="project" value="InterPro"/>
</dbReference>
<keyword evidence="3 5" id="KW-1133">Transmembrane helix</keyword>
<reference evidence="6" key="2">
    <citation type="submission" date="2022-02" db="EMBL/GenBank/DDBJ databases">
        <authorList>
            <person name="Elcheninov A.G."/>
            <person name="Sorokin D.Y."/>
            <person name="Kublanov I.V."/>
        </authorList>
    </citation>
    <scope>NUCLEOTIDE SEQUENCE</scope>
    <source>
        <strain evidence="6">AArc-St2</strain>
    </source>
</reference>
<dbReference type="GO" id="GO:0004252">
    <property type="term" value="F:serine-type endopeptidase activity"/>
    <property type="evidence" value="ECO:0007669"/>
    <property type="project" value="InterPro"/>
</dbReference>
<name>A0AAE3FWP3_9EURY</name>
<dbReference type="EMBL" id="JAKRVX010000002">
    <property type="protein sequence ID" value="MCL9816320.1"/>
    <property type="molecule type" value="Genomic_DNA"/>
</dbReference>
<evidence type="ECO:0000256" key="3">
    <source>
        <dbReference type="ARBA" id="ARBA00022989"/>
    </source>
</evidence>
<dbReference type="InterPro" id="IPR001733">
    <property type="entry name" value="Peptidase_S26B"/>
</dbReference>
<dbReference type="RefSeq" id="WP_174654305.1">
    <property type="nucleotide sequence ID" value="NZ_JAKRVX010000002.1"/>
</dbReference>
<evidence type="ECO:0000256" key="4">
    <source>
        <dbReference type="ARBA" id="ARBA00023136"/>
    </source>
</evidence>
<evidence type="ECO:0000313" key="7">
    <source>
        <dbReference type="Proteomes" id="UP001203207"/>
    </source>
</evidence>
<dbReference type="Gene3D" id="2.10.109.10">
    <property type="entry name" value="Umud Fragment, subunit A"/>
    <property type="match status" value="1"/>
</dbReference>
<dbReference type="CDD" id="cd06530">
    <property type="entry name" value="S26_SPase_I"/>
    <property type="match status" value="1"/>
</dbReference>
<keyword evidence="4 5" id="KW-0472">Membrane</keyword>
<proteinExistence type="predicted"/>